<evidence type="ECO:0000313" key="12">
    <source>
        <dbReference type="Proteomes" id="UP000231092"/>
    </source>
</evidence>
<dbReference type="SUPFAM" id="SSF55073">
    <property type="entry name" value="Nucleotide cyclase"/>
    <property type="match status" value="1"/>
</dbReference>
<dbReference type="CDD" id="cd01948">
    <property type="entry name" value="EAL"/>
    <property type="match status" value="1"/>
</dbReference>
<dbReference type="PANTHER" id="PTHR44757:SF2">
    <property type="entry name" value="BIOFILM ARCHITECTURE MAINTENANCE PROTEIN MBAA"/>
    <property type="match status" value="1"/>
</dbReference>
<reference evidence="11 12" key="1">
    <citation type="submission" date="2017-11" db="EMBL/GenBank/DDBJ databases">
        <title>Understudied soil microbes with underappreciated capabilities: Untangling the Clostridium saccharolyticum group.</title>
        <authorList>
            <person name="Leschine S."/>
        </authorList>
    </citation>
    <scope>NUCLEOTIDE SEQUENCE [LARGE SCALE GENOMIC DNA]</scope>
    <source>
        <strain evidence="11 12">18A</strain>
    </source>
</reference>
<evidence type="ECO:0000256" key="2">
    <source>
        <dbReference type="ARBA" id="ARBA00022692"/>
    </source>
</evidence>
<feature type="domain" description="PAC" evidence="7">
    <location>
        <begin position="365"/>
        <end position="417"/>
    </location>
</feature>
<dbReference type="NCBIfam" id="TIGR00229">
    <property type="entry name" value="sensory_box"/>
    <property type="match status" value="1"/>
</dbReference>
<dbReference type="SMART" id="SM00267">
    <property type="entry name" value="GGDEF"/>
    <property type="match status" value="1"/>
</dbReference>
<comment type="subcellular location">
    <subcellularLocation>
        <location evidence="1">Membrane</location>
    </subcellularLocation>
</comment>
<dbReference type="Pfam" id="PF00563">
    <property type="entry name" value="EAL"/>
    <property type="match status" value="1"/>
</dbReference>
<dbReference type="SMART" id="SM00052">
    <property type="entry name" value="EAL"/>
    <property type="match status" value="1"/>
</dbReference>
<dbReference type="PROSITE" id="PS50113">
    <property type="entry name" value="PAC"/>
    <property type="match status" value="1"/>
</dbReference>
<gene>
    <name evidence="11" type="ORF">H171_4437</name>
</gene>
<dbReference type="EMBL" id="PGET01000001">
    <property type="protein sequence ID" value="PJJ30820.1"/>
    <property type="molecule type" value="Genomic_DNA"/>
</dbReference>
<dbReference type="InterPro" id="IPR042240">
    <property type="entry name" value="CHASE_sf"/>
</dbReference>
<dbReference type="SMART" id="SM01079">
    <property type="entry name" value="CHASE"/>
    <property type="match status" value="1"/>
</dbReference>
<keyword evidence="5" id="KW-0175">Coiled coil</keyword>
<sequence length="848" mass="96791">MRNKYSRNIAVQTVIMLIIFMTIVFVLLRSQKSEDNYVLSSIGQSVSYSVQQHIAITEGVLTSLAYNYDIDDEIDKHKFNILSSKYMEDNPDILYIQHKDKNTITDMVYPDAYDYTIGTSLLGRPEVEEAFEKSIKNRIITVNDPFILKGTQNLMGLVIRYPLYKDDQFNGFFVVVFNFNTYMDRVIREAVPNSYHISIYNNKGGLIWGDSPWMDRNSYIVQIPVMDTYWTMKLSKEGNSINTNGAVIGFISVLVLFLMGVLIYVQMGLFKKDENIQHLANLHKELERLKESYTLALDSANDALWEWNLITDEIITSDKWIDITGNAPKGHGLRGILQEETIHQEDYQAVLAEFDSCLKGEAREFHREYRIKNKDGSYTWVLNKGKVYFDGEGLPGKLAGAVSNIEERKHRESKMEYMAFYDMLTGLPNKVQFMGTLEDTLRCIGEGVCRYSILMIDLDNFKIHNDLLGLDFCDQLLKLVGNRLTQILGQENMVARFGGDEFLILIRNHQDVKEVEKICQNILSIFDSPFVLMEKSVYLSVSIGVVHGLEAGQTANNVLRNADTALNKAKESGKNQYCIYDAQMHDEIIRKSNVEECIREALAKDNLLIYYQLQQDLSKDDIRGVEALARLNSEKLGMILPLEFIEVAEYTGLIIPLGSWILKNACKQGKAWIDSGCKIGRLSVNISVHQLRHENFYDQVEMILKETQFPVNQLELEITESILLELSQDNIEILKKLRSLGVSIALDDFGTGYSSLNYLTVLPIDILKIDKSFLKRALERETEHQVIKSITELAHSLNLKVVCEGVELAEQKEILKEMGCDYIQGYYFAKPGDAESIGTWFRKGPSAT</sequence>
<proteinExistence type="predicted"/>
<dbReference type="InterPro" id="IPR052155">
    <property type="entry name" value="Biofilm_reg_signaling"/>
</dbReference>
<dbReference type="PROSITE" id="PS50839">
    <property type="entry name" value="CHASE"/>
    <property type="match status" value="1"/>
</dbReference>
<evidence type="ECO:0000259" key="7">
    <source>
        <dbReference type="PROSITE" id="PS50113"/>
    </source>
</evidence>
<dbReference type="InterPro" id="IPR001633">
    <property type="entry name" value="EAL_dom"/>
</dbReference>
<dbReference type="Gene3D" id="3.30.70.270">
    <property type="match status" value="1"/>
</dbReference>
<evidence type="ECO:0000256" key="5">
    <source>
        <dbReference type="SAM" id="Coils"/>
    </source>
</evidence>
<dbReference type="SUPFAM" id="SSF141868">
    <property type="entry name" value="EAL domain-like"/>
    <property type="match status" value="1"/>
</dbReference>
<dbReference type="InterPro" id="IPR035965">
    <property type="entry name" value="PAS-like_dom_sf"/>
</dbReference>
<dbReference type="InterPro" id="IPR000700">
    <property type="entry name" value="PAS-assoc_C"/>
</dbReference>
<dbReference type="InterPro" id="IPR006189">
    <property type="entry name" value="CHASE_dom"/>
</dbReference>
<dbReference type="PROSITE" id="PS50887">
    <property type="entry name" value="GGDEF"/>
    <property type="match status" value="1"/>
</dbReference>
<dbReference type="NCBIfam" id="TIGR00254">
    <property type="entry name" value="GGDEF"/>
    <property type="match status" value="1"/>
</dbReference>
<dbReference type="SUPFAM" id="SSF55785">
    <property type="entry name" value="PYP-like sensor domain (PAS domain)"/>
    <property type="match status" value="1"/>
</dbReference>
<dbReference type="GO" id="GO:0007165">
    <property type="term" value="P:signal transduction"/>
    <property type="evidence" value="ECO:0007669"/>
    <property type="project" value="UniProtKB-ARBA"/>
</dbReference>
<feature type="domain" description="CHASE" evidence="8">
    <location>
        <begin position="107"/>
        <end position="186"/>
    </location>
</feature>
<dbReference type="RefSeq" id="WP_166433643.1">
    <property type="nucleotide sequence ID" value="NZ_PGET01000001.1"/>
</dbReference>
<dbReference type="InterPro" id="IPR013655">
    <property type="entry name" value="PAS_fold_3"/>
</dbReference>
<evidence type="ECO:0000256" key="4">
    <source>
        <dbReference type="ARBA" id="ARBA00023136"/>
    </source>
</evidence>
<evidence type="ECO:0000313" key="11">
    <source>
        <dbReference type="EMBL" id="PJJ30820.1"/>
    </source>
</evidence>
<accession>A0A2M8ZBJ7</accession>
<feature type="domain" description="EAL" evidence="9">
    <location>
        <begin position="591"/>
        <end position="845"/>
    </location>
</feature>
<feature type="coiled-coil region" evidence="5">
    <location>
        <begin position="272"/>
        <end position="303"/>
    </location>
</feature>
<feature type="transmembrane region" description="Helical" evidence="6">
    <location>
        <begin position="9"/>
        <end position="28"/>
    </location>
</feature>
<dbReference type="GO" id="GO:0016020">
    <property type="term" value="C:membrane"/>
    <property type="evidence" value="ECO:0007669"/>
    <property type="project" value="UniProtKB-SubCell"/>
</dbReference>
<feature type="transmembrane region" description="Helical" evidence="6">
    <location>
        <begin position="245"/>
        <end position="265"/>
    </location>
</feature>
<dbReference type="InterPro" id="IPR043128">
    <property type="entry name" value="Rev_trsase/Diguanyl_cyclase"/>
</dbReference>
<dbReference type="InterPro" id="IPR035919">
    <property type="entry name" value="EAL_sf"/>
</dbReference>
<dbReference type="InterPro" id="IPR029787">
    <property type="entry name" value="Nucleotide_cyclase"/>
</dbReference>
<evidence type="ECO:0000259" key="8">
    <source>
        <dbReference type="PROSITE" id="PS50839"/>
    </source>
</evidence>
<dbReference type="CDD" id="cd01949">
    <property type="entry name" value="GGDEF"/>
    <property type="match status" value="1"/>
</dbReference>
<keyword evidence="2 6" id="KW-0812">Transmembrane</keyword>
<keyword evidence="4 6" id="KW-0472">Membrane</keyword>
<dbReference type="Gene3D" id="3.30.450.20">
    <property type="entry name" value="PAS domain"/>
    <property type="match status" value="1"/>
</dbReference>
<keyword evidence="3 6" id="KW-1133">Transmembrane helix</keyword>
<dbReference type="PANTHER" id="PTHR44757">
    <property type="entry name" value="DIGUANYLATE CYCLASE DGCP"/>
    <property type="match status" value="1"/>
</dbReference>
<organism evidence="11 12">
    <name type="scientific">[Clostridium] celerecrescens 18A</name>
    <dbReference type="NCBI Taxonomy" id="1286362"/>
    <lineage>
        <taxon>Bacteria</taxon>
        <taxon>Bacillati</taxon>
        <taxon>Bacillota</taxon>
        <taxon>Clostridia</taxon>
        <taxon>Lachnospirales</taxon>
        <taxon>Lachnospiraceae</taxon>
        <taxon>Lacrimispora</taxon>
    </lineage>
</organism>
<feature type="domain" description="GGDEF" evidence="10">
    <location>
        <begin position="449"/>
        <end position="582"/>
    </location>
</feature>
<dbReference type="Gene3D" id="3.30.450.350">
    <property type="entry name" value="CHASE domain"/>
    <property type="match status" value="1"/>
</dbReference>
<evidence type="ECO:0000256" key="6">
    <source>
        <dbReference type="SAM" id="Phobius"/>
    </source>
</evidence>
<dbReference type="PROSITE" id="PS50883">
    <property type="entry name" value="EAL"/>
    <property type="match status" value="1"/>
</dbReference>
<evidence type="ECO:0000259" key="10">
    <source>
        <dbReference type="PROSITE" id="PS50887"/>
    </source>
</evidence>
<name>A0A2M8ZBJ7_9FIRM</name>
<evidence type="ECO:0000256" key="1">
    <source>
        <dbReference type="ARBA" id="ARBA00004370"/>
    </source>
</evidence>
<dbReference type="InterPro" id="IPR000014">
    <property type="entry name" value="PAS"/>
</dbReference>
<dbReference type="InterPro" id="IPR000160">
    <property type="entry name" value="GGDEF_dom"/>
</dbReference>
<protein>
    <submittedName>
        <fullName evidence="11">PAS domain S-box-containing protein/diguanylate cyclase (GGDEF)-like protein</fullName>
    </submittedName>
</protein>
<comment type="caution">
    <text evidence="11">The sequence shown here is derived from an EMBL/GenBank/DDBJ whole genome shotgun (WGS) entry which is preliminary data.</text>
</comment>
<evidence type="ECO:0000259" key="9">
    <source>
        <dbReference type="PROSITE" id="PS50883"/>
    </source>
</evidence>
<dbReference type="AlphaFoldDB" id="A0A2M8ZBJ7"/>
<dbReference type="Gene3D" id="3.20.20.450">
    <property type="entry name" value="EAL domain"/>
    <property type="match status" value="1"/>
</dbReference>
<dbReference type="Pfam" id="PF08447">
    <property type="entry name" value="PAS_3"/>
    <property type="match status" value="1"/>
</dbReference>
<evidence type="ECO:0000256" key="3">
    <source>
        <dbReference type="ARBA" id="ARBA00022989"/>
    </source>
</evidence>
<dbReference type="Proteomes" id="UP000231092">
    <property type="component" value="Unassembled WGS sequence"/>
</dbReference>
<dbReference type="GO" id="GO:0003824">
    <property type="term" value="F:catalytic activity"/>
    <property type="evidence" value="ECO:0007669"/>
    <property type="project" value="UniProtKB-ARBA"/>
</dbReference>
<dbReference type="Pfam" id="PF00990">
    <property type="entry name" value="GGDEF"/>
    <property type="match status" value="1"/>
</dbReference>